<comment type="caution">
    <text evidence="4">The sequence shown here is derived from an EMBL/GenBank/DDBJ whole genome shotgun (WGS) entry which is preliminary data.</text>
</comment>
<dbReference type="SUPFAM" id="SSF89733">
    <property type="entry name" value="L-sulfolactate dehydrogenase-like"/>
    <property type="match status" value="1"/>
</dbReference>
<protein>
    <recommendedName>
        <fullName evidence="6">Malate dehydrogenase</fullName>
    </recommendedName>
</protein>
<evidence type="ECO:0000256" key="1">
    <source>
        <dbReference type="ARBA" id="ARBA00006056"/>
    </source>
</evidence>
<evidence type="ECO:0000313" key="5">
    <source>
        <dbReference type="Proteomes" id="UP001153148"/>
    </source>
</evidence>
<reference evidence="4" key="1">
    <citation type="submission" date="2021-03" db="EMBL/GenBank/DDBJ databases">
        <authorList>
            <person name="Tran Van P."/>
        </authorList>
    </citation>
    <scope>NUCLEOTIDE SEQUENCE</scope>
</reference>
<accession>A0ABN7PB13</accession>
<comment type="similarity">
    <text evidence="1">Belongs to the LDH2/MDH2 oxidoreductase family.</text>
</comment>
<keyword evidence="2" id="KW-0560">Oxidoreductase</keyword>
<organism evidence="4 5">
    <name type="scientific">Timema podura</name>
    <name type="common">Walking stick</name>
    <dbReference type="NCBI Taxonomy" id="61482"/>
    <lineage>
        <taxon>Eukaryota</taxon>
        <taxon>Metazoa</taxon>
        <taxon>Ecdysozoa</taxon>
        <taxon>Arthropoda</taxon>
        <taxon>Hexapoda</taxon>
        <taxon>Insecta</taxon>
        <taxon>Pterygota</taxon>
        <taxon>Neoptera</taxon>
        <taxon>Polyneoptera</taxon>
        <taxon>Phasmatodea</taxon>
        <taxon>Timematodea</taxon>
        <taxon>Timematoidea</taxon>
        <taxon>Timematidae</taxon>
        <taxon>Timema</taxon>
    </lineage>
</organism>
<evidence type="ECO:0000313" key="4">
    <source>
        <dbReference type="EMBL" id="CAG2062789.1"/>
    </source>
</evidence>
<name>A0ABN7PB13_TIMPD</name>
<evidence type="ECO:0000256" key="3">
    <source>
        <dbReference type="SAM" id="MobiDB-lite"/>
    </source>
</evidence>
<dbReference type="InterPro" id="IPR003767">
    <property type="entry name" value="Malate/L-lactate_DH-like"/>
</dbReference>
<feature type="non-terminal residue" evidence="4">
    <location>
        <position position="1"/>
    </location>
</feature>
<evidence type="ECO:0000256" key="2">
    <source>
        <dbReference type="ARBA" id="ARBA00023002"/>
    </source>
</evidence>
<dbReference type="InterPro" id="IPR036111">
    <property type="entry name" value="Mal/L-sulfo/L-lacto_DH-like_sf"/>
</dbReference>
<evidence type="ECO:0008006" key="6">
    <source>
        <dbReference type="Google" id="ProtNLM"/>
    </source>
</evidence>
<proteinExistence type="inferred from homology"/>
<dbReference type="Gene3D" id="3.30.1370.60">
    <property type="entry name" value="Hypothetical oxidoreductase yiak, domain 2"/>
    <property type="match status" value="1"/>
</dbReference>
<keyword evidence="5" id="KW-1185">Reference proteome</keyword>
<dbReference type="PANTHER" id="PTHR11091:SF0">
    <property type="entry name" value="MALATE DEHYDROGENASE"/>
    <property type="match status" value="1"/>
</dbReference>
<gene>
    <name evidence="4" type="ORF">TPAB3V08_LOCUS9737</name>
</gene>
<sequence length="228" mass="24341">AVLGLSPISIAAPVLSSDDLIFDMTATAVSVGKIHEHHKKGLPLDEGWALGPDGKTTTDPTAALQAKCLMPLGGTSGYKGYGLALAVETLSAILAGASFSPKVRPWISRDDTPAGLGQSYVVIDPGFFAPGFGERMAKLLDNLRNLEPAPRREWQHCWTTSGTWIPGVGLTVTHPIAPGVEERMATLLDILRKLEPESRLDGSTSYRTRRRGENGKTAGHSQEFGALE</sequence>
<dbReference type="EMBL" id="CAJPIN010022261">
    <property type="protein sequence ID" value="CAG2062789.1"/>
    <property type="molecule type" value="Genomic_DNA"/>
</dbReference>
<dbReference type="Pfam" id="PF02615">
    <property type="entry name" value="Ldh_2"/>
    <property type="match status" value="1"/>
</dbReference>
<dbReference type="Proteomes" id="UP001153148">
    <property type="component" value="Unassembled WGS sequence"/>
</dbReference>
<dbReference type="InterPro" id="IPR043143">
    <property type="entry name" value="Mal/L-sulf/L-lact_DH-like_NADP"/>
</dbReference>
<feature type="region of interest" description="Disordered" evidence="3">
    <location>
        <begin position="201"/>
        <end position="228"/>
    </location>
</feature>
<dbReference type="PANTHER" id="PTHR11091">
    <property type="entry name" value="OXIDOREDUCTASE-RELATED"/>
    <property type="match status" value="1"/>
</dbReference>